<dbReference type="InterPro" id="IPR011010">
    <property type="entry name" value="DNA_brk_join_enz"/>
</dbReference>
<evidence type="ECO:0000256" key="2">
    <source>
        <dbReference type="ARBA" id="ARBA00023172"/>
    </source>
</evidence>
<reference evidence="4 5" key="1">
    <citation type="journal article" date="2018" name="Syst. Appl. Microbiol.">
        <title>Photobacterium carnosum sp. nov., isolated from spoiled modified atmosphere packaged poultry meat.</title>
        <authorList>
            <person name="Hilgarth M."/>
            <person name="Fuertes S."/>
            <person name="Ehrmann M."/>
            <person name="Vogel R.F."/>
        </authorList>
    </citation>
    <scope>NUCLEOTIDE SEQUENCE [LARGE SCALE GENOMIC DNA]</scope>
    <source>
        <strain evidence="4 5">TMW 2.2021</strain>
    </source>
</reference>
<keyword evidence="1" id="KW-0229">DNA integration</keyword>
<dbReference type="AlphaFoldDB" id="A0A2N4UQS5"/>
<dbReference type="GO" id="GO:0003677">
    <property type="term" value="F:DNA binding"/>
    <property type="evidence" value="ECO:0007669"/>
    <property type="project" value="InterPro"/>
</dbReference>
<dbReference type="PANTHER" id="PTHR30349">
    <property type="entry name" value="PHAGE INTEGRASE-RELATED"/>
    <property type="match status" value="1"/>
</dbReference>
<dbReference type="CDD" id="cd00397">
    <property type="entry name" value="DNA_BRE_C"/>
    <property type="match status" value="1"/>
</dbReference>
<keyword evidence="5" id="KW-1185">Reference proteome</keyword>
<dbReference type="Pfam" id="PF00589">
    <property type="entry name" value="Phage_integrase"/>
    <property type="match status" value="1"/>
</dbReference>
<feature type="domain" description="Tyr recombinase" evidence="3">
    <location>
        <begin position="128"/>
        <end position="359"/>
    </location>
</feature>
<dbReference type="InterPro" id="IPR050090">
    <property type="entry name" value="Tyrosine_recombinase_XerCD"/>
</dbReference>
<dbReference type="PANTHER" id="PTHR30349:SF64">
    <property type="entry name" value="PROPHAGE INTEGRASE INTD-RELATED"/>
    <property type="match status" value="1"/>
</dbReference>
<dbReference type="InterPro" id="IPR002104">
    <property type="entry name" value="Integrase_catalytic"/>
</dbReference>
<dbReference type="PROSITE" id="PS51898">
    <property type="entry name" value="TYR_RECOMBINASE"/>
    <property type="match status" value="1"/>
</dbReference>
<protein>
    <recommendedName>
        <fullName evidence="3">Tyr recombinase domain-containing protein</fullName>
    </recommendedName>
</protein>
<gene>
    <name evidence="4" type="ORF">CIK00_13850</name>
</gene>
<name>A0A2N4UQS5_9GAMM</name>
<dbReference type="GO" id="GO:0015074">
    <property type="term" value="P:DNA integration"/>
    <property type="evidence" value="ECO:0007669"/>
    <property type="project" value="UniProtKB-KW"/>
</dbReference>
<organism evidence="4 5">
    <name type="scientific">Photobacterium carnosum</name>
    <dbReference type="NCBI Taxonomy" id="2023717"/>
    <lineage>
        <taxon>Bacteria</taxon>
        <taxon>Pseudomonadati</taxon>
        <taxon>Pseudomonadota</taxon>
        <taxon>Gammaproteobacteria</taxon>
        <taxon>Vibrionales</taxon>
        <taxon>Vibrionaceae</taxon>
        <taxon>Photobacterium</taxon>
    </lineage>
</organism>
<dbReference type="GO" id="GO:0006310">
    <property type="term" value="P:DNA recombination"/>
    <property type="evidence" value="ECO:0007669"/>
    <property type="project" value="UniProtKB-KW"/>
</dbReference>
<comment type="caution">
    <text evidence="4">The sequence shown here is derived from an EMBL/GenBank/DDBJ whole genome shotgun (WGS) entry which is preliminary data.</text>
</comment>
<sequence>MDLSSYSRALRLYWSFLEEQNLEWNSFPPIKRLKPTYQFRHHLITLIEDTAIAHSTANHYLSHVVQFYIWAIHDNYLNIENENTAPFCLEFIDIKRNDKLAHLKKKFTVQTSDLRIRVPKVAHTNNVNTMNALSREDLKLVANKLLNESIEFRLQCLLGLQCGLRINEISTLTVDAINQAIPLTENKSRYSITIGLDNGVQTKYKKTRKIEISYRLLITLKNYSISERYLKRLKKLKHKQLNVIQNLPNHKMRNLERSIIFTPLFISNYGNPTESKVISARWADFRKNVRMIDLSFNHKFHDLRCTYGTYRLNDLLQSNIDTSEALDCIMSWMGHNHEQTTWKYLRYLKRKEILLNQLSLLDEIMHDAVNGDVINE</sequence>
<evidence type="ECO:0000259" key="3">
    <source>
        <dbReference type="PROSITE" id="PS51898"/>
    </source>
</evidence>
<proteinExistence type="predicted"/>
<keyword evidence="2" id="KW-0233">DNA recombination</keyword>
<dbReference type="Proteomes" id="UP000234420">
    <property type="component" value="Unassembled WGS sequence"/>
</dbReference>
<dbReference type="InterPro" id="IPR013762">
    <property type="entry name" value="Integrase-like_cat_sf"/>
</dbReference>
<dbReference type="Gene3D" id="1.10.443.10">
    <property type="entry name" value="Intergrase catalytic core"/>
    <property type="match status" value="1"/>
</dbReference>
<dbReference type="EMBL" id="NPIB01000017">
    <property type="protein sequence ID" value="PLC57370.1"/>
    <property type="molecule type" value="Genomic_DNA"/>
</dbReference>
<evidence type="ECO:0000313" key="4">
    <source>
        <dbReference type="EMBL" id="PLC57370.1"/>
    </source>
</evidence>
<accession>A0A2N4UQS5</accession>
<evidence type="ECO:0000256" key="1">
    <source>
        <dbReference type="ARBA" id="ARBA00022908"/>
    </source>
</evidence>
<evidence type="ECO:0000313" key="5">
    <source>
        <dbReference type="Proteomes" id="UP000234420"/>
    </source>
</evidence>
<dbReference type="SUPFAM" id="SSF56349">
    <property type="entry name" value="DNA breaking-rejoining enzymes"/>
    <property type="match status" value="1"/>
</dbReference>
<dbReference type="RefSeq" id="WP_101769432.1">
    <property type="nucleotide sequence ID" value="NZ_BPPU01000002.1"/>
</dbReference>